<sequence>MKVLMINGSPHKKGCTFTALSEIADTLTKEGIESEILHLGTDPIRDCIACGKCSELGGKCVFDDDMVNEIITKAEQADAFIFGSPVYYAHPSGRILSALDRVFYAGSKAFAFKPAASIVSARRGGTTASVDVLNKYFTINQMPVVASTYWNMVHGNKPEEVKQDLEGLQTMRNIASNMAWLLRCIEAGREKGITTPENQKVQTSFIR</sequence>
<keyword evidence="5" id="KW-1185">Reference proteome</keyword>
<evidence type="ECO:0000313" key="5">
    <source>
        <dbReference type="Proteomes" id="UP000284841"/>
    </source>
</evidence>
<evidence type="ECO:0000259" key="3">
    <source>
        <dbReference type="Pfam" id="PF03358"/>
    </source>
</evidence>
<evidence type="ECO:0000313" key="4">
    <source>
        <dbReference type="EMBL" id="RHJ88532.1"/>
    </source>
</evidence>
<dbReference type="OrthoDB" id="9790975at2"/>
<dbReference type="GO" id="GO:0016491">
    <property type="term" value="F:oxidoreductase activity"/>
    <property type="evidence" value="ECO:0007669"/>
    <property type="project" value="InterPro"/>
</dbReference>
<dbReference type="Gene3D" id="3.40.50.360">
    <property type="match status" value="1"/>
</dbReference>
<reference evidence="4 5" key="1">
    <citation type="submission" date="2018-08" db="EMBL/GenBank/DDBJ databases">
        <title>A genome reference for cultivated species of the human gut microbiota.</title>
        <authorList>
            <person name="Zou Y."/>
            <person name="Xue W."/>
            <person name="Luo G."/>
        </authorList>
    </citation>
    <scope>NUCLEOTIDE SEQUENCE [LARGE SCALE GENOMIC DNA]</scope>
    <source>
        <strain evidence="4 5">AM07-24</strain>
    </source>
</reference>
<dbReference type="PANTHER" id="PTHR43278:SF4">
    <property type="entry name" value="NAD(P)H-DEPENDENT FMN-CONTAINING OXIDOREDUCTASE YWQN-RELATED"/>
    <property type="match status" value="1"/>
</dbReference>
<evidence type="ECO:0000256" key="2">
    <source>
        <dbReference type="ARBA" id="ARBA00022643"/>
    </source>
</evidence>
<dbReference type="AlphaFoldDB" id="A0A415E4H2"/>
<feature type="domain" description="NADPH-dependent FMN reductase-like" evidence="3">
    <location>
        <begin position="1"/>
        <end position="155"/>
    </location>
</feature>
<proteinExistence type="predicted"/>
<gene>
    <name evidence="4" type="ORF">DW099_09135</name>
</gene>
<dbReference type="Pfam" id="PF03358">
    <property type="entry name" value="FMN_red"/>
    <property type="match status" value="1"/>
</dbReference>
<dbReference type="GeneID" id="83006453"/>
<dbReference type="PANTHER" id="PTHR43278">
    <property type="entry name" value="NAD(P)H-DEPENDENT FMN-CONTAINING OXIDOREDUCTASE YWQN-RELATED"/>
    <property type="match status" value="1"/>
</dbReference>
<organism evidence="4 5">
    <name type="scientific">Emergencia timonensis</name>
    <dbReference type="NCBI Taxonomy" id="1776384"/>
    <lineage>
        <taxon>Bacteria</taxon>
        <taxon>Bacillati</taxon>
        <taxon>Bacillota</taxon>
        <taxon>Clostridia</taxon>
        <taxon>Peptostreptococcales</taxon>
        <taxon>Anaerovoracaceae</taxon>
        <taxon>Emergencia</taxon>
    </lineage>
</organism>
<dbReference type="STRING" id="1776384.GCA_900086585_04179"/>
<dbReference type="EMBL" id="QRMS01000002">
    <property type="protein sequence ID" value="RHJ88532.1"/>
    <property type="molecule type" value="Genomic_DNA"/>
</dbReference>
<evidence type="ECO:0000256" key="1">
    <source>
        <dbReference type="ARBA" id="ARBA00022630"/>
    </source>
</evidence>
<comment type="caution">
    <text evidence="4">The sequence shown here is derived from an EMBL/GenBank/DDBJ whole genome shotgun (WGS) entry which is preliminary data.</text>
</comment>
<keyword evidence="2" id="KW-0288">FMN</keyword>
<name>A0A415E4H2_9FIRM</name>
<dbReference type="SUPFAM" id="SSF52218">
    <property type="entry name" value="Flavoproteins"/>
    <property type="match status" value="1"/>
</dbReference>
<dbReference type="InterPro" id="IPR005025">
    <property type="entry name" value="FMN_Rdtase-like_dom"/>
</dbReference>
<dbReference type="InterPro" id="IPR029039">
    <property type="entry name" value="Flavoprotein-like_sf"/>
</dbReference>
<keyword evidence="1" id="KW-0285">Flavoprotein</keyword>
<protein>
    <submittedName>
        <fullName evidence="4">Flavodoxin family protein</fullName>
    </submittedName>
</protein>
<accession>A0A415E4H2</accession>
<dbReference type="RefSeq" id="WP_067542776.1">
    <property type="nucleotide sequence ID" value="NZ_AP025567.1"/>
</dbReference>
<dbReference type="InterPro" id="IPR051796">
    <property type="entry name" value="ISF_SsuE-like"/>
</dbReference>
<dbReference type="Proteomes" id="UP000284841">
    <property type="component" value="Unassembled WGS sequence"/>
</dbReference>